<protein>
    <submittedName>
        <fullName evidence="2">Uncharacterized protein</fullName>
    </submittedName>
</protein>
<dbReference type="Proteomes" id="UP000807504">
    <property type="component" value="Unassembled WGS sequence"/>
</dbReference>
<feature type="region of interest" description="Disordered" evidence="1">
    <location>
        <begin position="436"/>
        <end position="471"/>
    </location>
</feature>
<feature type="region of interest" description="Disordered" evidence="1">
    <location>
        <begin position="491"/>
        <end position="515"/>
    </location>
</feature>
<dbReference type="EMBL" id="JABXBU010000030">
    <property type="protein sequence ID" value="KAF8786038.1"/>
    <property type="molecule type" value="Genomic_DNA"/>
</dbReference>
<evidence type="ECO:0000313" key="3">
    <source>
        <dbReference type="Proteomes" id="UP000807504"/>
    </source>
</evidence>
<proteinExistence type="predicted"/>
<dbReference type="AlphaFoldDB" id="A0A8T0F6U1"/>
<sequence>MNESQCQKKHYNVMCPEMKHFESTGSDKIVNKAVANSKEKYNTLANPTCSADVLLQTLVVYLYGNDGNFPVRALIDTVNQKSSITKATASKLSYEPIRAEDDPQSFWWYRDRSTFYWKSCGLVAMETLLGWTLMGKLENEVKNDSYMTVLSLHVNNKSISDLWSLDTLGILDPANKQSQMEIEKETENLFLNSVKQDGDGRYVVSLPWLEDHPVLPSNKTLAEKRLKNTVDRIKNLGILQDYENVFEDWKKEVNTLIARRWWEGPAWLTEEEELWPMSNLSPDKNVVNAEKKKSVVTSLFVSDYIREFLIRFSSFEKLVRVNAWMIRFCRNSKLAKSCRVTDILTPDKLKEAETKIVLIVKKTSFVSGKNEGLKNIQYIVDQNGLLRMKTRLTFREDTQDFKFPIILPSDHPVVTSLIVSKHKELLHCVPVSQEEPAPVPVSQEEPAPVPVSQEEPAPVPVSQEEPAPVLVSQEEPAPVLVSQEEPAPVLVSQEEPAPVPVSQEEPAPANKEKAPIDLKEKKNVSRAQKALALKISKKGTSLKDLKFVDRFALEMGKAGLAKRLAYSVCRQCAKCSADDHETSVCSSQTFKCLRSHPAYSRDCPKWKMEKEIQSLKVRKNISYAEAKKIVLDRTPKPGLTYSAAISSTLKCTSSQTDFTDINTLKTCSCKHSALESVKSNNSQKTENNRNSASTSKKSSQPVSQSKDSEFSLTRFAKKKRKKTKSPPSAKTSDNEVPPKPPDPSDIPITSDSILFNQPTGISWRFIPERSPWWGGFWERLMRSIKEPLRKTLGRALLTLEELSTVLREMECVINNRPITYESDELDEPRALAPSHFLLPGQLGMTNILRAGVPKFNAQAWREHQHESRANRAQTMTYRETEFGWIASGRLKEAKTIDALESCFLLNNNSIEDTLKQFFDLESLGIRDDPCIHEEQALKIFNDTVQYNNGRYIVELPFRKHIKELSDNLIVAKQRFQNLWWRLQKDTVTVKHRINKYEEEYPITVKHLDSYMYVDDWITGQDNREEALLISRHAKNIMKEAGIVAPLKSVTLPRLEILGALVANSSEHPKVQGIIGQKKDFTVFHWTDSKIVLYWIKGSHRKWKQFVKNRVQEITNLDNFQSWFHFPGKNNP</sequence>
<reference evidence="2" key="2">
    <citation type="submission" date="2020-06" db="EMBL/GenBank/DDBJ databases">
        <authorList>
            <person name="Sheffer M."/>
        </authorList>
    </citation>
    <scope>NUCLEOTIDE SEQUENCE</scope>
</reference>
<evidence type="ECO:0000256" key="1">
    <source>
        <dbReference type="SAM" id="MobiDB-lite"/>
    </source>
</evidence>
<feature type="compositionally biased region" description="Low complexity" evidence="1">
    <location>
        <begin position="691"/>
        <end position="705"/>
    </location>
</feature>
<dbReference type="GO" id="GO:0003676">
    <property type="term" value="F:nucleic acid binding"/>
    <property type="evidence" value="ECO:0007669"/>
    <property type="project" value="InterPro"/>
</dbReference>
<feature type="compositionally biased region" description="Basic residues" evidence="1">
    <location>
        <begin position="715"/>
        <end position="724"/>
    </location>
</feature>
<dbReference type="Gene3D" id="3.30.420.10">
    <property type="entry name" value="Ribonuclease H-like superfamily/Ribonuclease H"/>
    <property type="match status" value="1"/>
</dbReference>
<dbReference type="PANTHER" id="PTHR47331:SF2">
    <property type="match status" value="1"/>
</dbReference>
<name>A0A8T0F6U1_ARGBR</name>
<dbReference type="PANTHER" id="PTHR47331">
    <property type="entry name" value="PHD-TYPE DOMAIN-CONTAINING PROTEIN"/>
    <property type="match status" value="1"/>
</dbReference>
<feature type="region of interest" description="Disordered" evidence="1">
    <location>
        <begin position="678"/>
        <end position="751"/>
    </location>
</feature>
<gene>
    <name evidence="2" type="ORF">HNY73_011514</name>
</gene>
<keyword evidence="3" id="KW-1185">Reference proteome</keyword>
<reference evidence="2" key="1">
    <citation type="journal article" date="2020" name="bioRxiv">
        <title>Chromosome-level reference genome of the European wasp spider Argiope bruennichi: a resource for studies on range expansion and evolutionary adaptation.</title>
        <authorList>
            <person name="Sheffer M.M."/>
            <person name="Hoppe A."/>
            <person name="Krehenwinkel H."/>
            <person name="Uhl G."/>
            <person name="Kuss A.W."/>
            <person name="Jensen L."/>
            <person name="Jensen C."/>
            <person name="Gillespie R.G."/>
            <person name="Hoff K.J."/>
            <person name="Prost S."/>
        </authorList>
    </citation>
    <scope>NUCLEOTIDE SEQUENCE</scope>
</reference>
<comment type="caution">
    <text evidence="2">The sequence shown here is derived from an EMBL/GenBank/DDBJ whole genome shotgun (WGS) entry which is preliminary data.</text>
</comment>
<dbReference type="InterPro" id="IPR036397">
    <property type="entry name" value="RNaseH_sf"/>
</dbReference>
<evidence type="ECO:0000313" key="2">
    <source>
        <dbReference type="EMBL" id="KAF8786038.1"/>
    </source>
</evidence>
<feature type="compositionally biased region" description="Polar residues" evidence="1">
    <location>
        <begin position="678"/>
        <end position="690"/>
    </location>
</feature>
<dbReference type="SUPFAM" id="SSF53098">
    <property type="entry name" value="Ribonuclease H-like"/>
    <property type="match status" value="1"/>
</dbReference>
<dbReference type="InterPro" id="IPR012337">
    <property type="entry name" value="RNaseH-like_sf"/>
</dbReference>
<accession>A0A8T0F6U1</accession>
<organism evidence="2 3">
    <name type="scientific">Argiope bruennichi</name>
    <name type="common">Wasp spider</name>
    <name type="synonym">Aranea bruennichi</name>
    <dbReference type="NCBI Taxonomy" id="94029"/>
    <lineage>
        <taxon>Eukaryota</taxon>
        <taxon>Metazoa</taxon>
        <taxon>Ecdysozoa</taxon>
        <taxon>Arthropoda</taxon>
        <taxon>Chelicerata</taxon>
        <taxon>Arachnida</taxon>
        <taxon>Araneae</taxon>
        <taxon>Araneomorphae</taxon>
        <taxon>Entelegynae</taxon>
        <taxon>Araneoidea</taxon>
        <taxon>Araneidae</taxon>
        <taxon>Argiope</taxon>
    </lineage>
</organism>